<gene>
    <name evidence="1" type="ORF">VP01_265g7</name>
</gene>
<name>A0A0L6V5V1_9BASI</name>
<dbReference type="VEuPathDB" id="FungiDB:VP01_265g7"/>
<keyword evidence="2" id="KW-1185">Reference proteome</keyword>
<dbReference type="EMBL" id="LAVV01007568">
    <property type="protein sequence ID" value="KNZ55505.1"/>
    <property type="molecule type" value="Genomic_DNA"/>
</dbReference>
<protein>
    <submittedName>
        <fullName evidence="1">Uncharacterized protein</fullName>
    </submittedName>
</protein>
<sequence length="82" mass="9499">MQTKFSMCMPSMVEPVANVFQSPLFFFSSSASQNFPLHFWPPDNNPSIFIATATCTFRTQRPSAFSFPHYFEELEILILRIK</sequence>
<organism evidence="1 2">
    <name type="scientific">Puccinia sorghi</name>
    <dbReference type="NCBI Taxonomy" id="27349"/>
    <lineage>
        <taxon>Eukaryota</taxon>
        <taxon>Fungi</taxon>
        <taxon>Dikarya</taxon>
        <taxon>Basidiomycota</taxon>
        <taxon>Pucciniomycotina</taxon>
        <taxon>Pucciniomycetes</taxon>
        <taxon>Pucciniales</taxon>
        <taxon>Pucciniaceae</taxon>
        <taxon>Puccinia</taxon>
    </lineage>
</organism>
<evidence type="ECO:0000313" key="1">
    <source>
        <dbReference type="EMBL" id="KNZ55505.1"/>
    </source>
</evidence>
<dbReference type="Proteomes" id="UP000037035">
    <property type="component" value="Unassembled WGS sequence"/>
</dbReference>
<comment type="caution">
    <text evidence="1">The sequence shown here is derived from an EMBL/GenBank/DDBJ whole genome shotgun (WGS) entry which is preliminary data.</text>
</comment>
<dbReference type="AlphaFoldDB" id="A0A0L6V5V1"/>
<reference evidence="1 2" key="1">
    <citation type="submission" date="2015-08" db="EMBL/GenBank/DDBJ databases">
        <title>Next Generation Sequencing and Analysis of the Genome of Puccinia sorghi L Schw, the Causal Agent of Maize Common Rust.</title>
        <authorList>
            <person name="Rochi L."/>
            <person name="Burguener G."/>
            <person name="Darino M."/>
            <person name="Turjanski A."/>
            <person name="Kreff E."/>
            <person name="Dieguez M.J."/>
            <person name="Sacco F."/>
        </authorList>
    </citation>
    <scope>NUCLEOTIDE SEQUENCE [LARGE SCALE GENOMIC DNA]</scope>
    <source>
        <strain evidence="1 2">RO10H11247</strain>
    </source>
</reference>
<accession>A0A0L6V5V1</accession>
<proteinExistence type="predicted"/>
<evidence type="ECO:0000313" key="2">
    <source>
        <dbReference type="Proteomes" id="UP000037035"/>
    </source>
</evidence>